<dbReference type="GeneID" id="30321468"/>
<dbReference type="InterPro" id="IPR050469">
    <property type="entry name" value="Diguanylate_Cyclase"/>
</dbReference>
<dbReference type="PANTHER" id="PTHR45138">
    <property type="entry name" value="REGULATORY COMPONENTS OF SENSORY TRANSDUCTION SYSTEM"/>
    <property type="match status" value="1"/>
</dbReference>
<comment type="catalytic activity">
    <reaction evidence="4">
        <text>2 GTP = 3',3'-c-di-GMP + 2 diphosphate</text>
        <dbReference type="Rhea" id="RHEA:24898"/>
        <dbReference type="ChEBI" id="CHEBI:33019"/>
        <dbReference type="ChEBI" id="CHEBI:37565"/>
        <dbReference type="ChEBI" id="CHEBI:58805"/>
        <dbReference type="EC" id="2.7.7.65"/>
    </reaction>
</comment>
<dbReference type="SUPFAM" id="SSF55785">
    <property type="entry name" value="PYP-like sensor domain (PAS domain)"/>
    <property type="match status" value="1"/>
</dbReference>
<evidence type="ECO:0000256" key="4">
    <source>
        <dbReference type="ARBA" id="ARBA00034247"/>
    </source>
</evidence>
<dbReference type="Gene3D" id="3.30.450.20">
    <property type="entry name" value="PAS domain"/>
    <property type="match status" value="1"/>
</dbReference>
<dbReference type="PANTHER" id="PTHR45138:SF9">
    <property type="entry name" value="DIGUANYLATE CYCLASE DGCM-RELATED"/>
    <property type="match status" value="1"/>
</dbReference>
<comment type="pathway">
    <text evidence="2">Purine metabolism; 3',5'-cyclic di-GMP biosynthesis.</text>
</comment>
<dbReference type="InterPro" id="IPR035965">
    <property type="entry name" value="PAS-like_dom_sf"/>
</dbReference>
<dbReference type="FunFam" id="3.30.70.270:FF:000001">
    <property type="entry name" value="Diguanylate cyclase domain protein"/>
    <property type="match status" value="1"/>
</dbReference>
<dbReference type="STRING" id="47917.AV650_10530"/>
<dbReference type="EC" id="2.7.7.65" evidence="3"/>
<dbReference type="RefSeq" id="WP_024484803.1">
    <property type="nucleotide sequence ID" value="NZ_CAMISI010000006.1"/>
</dbReference>
<dbReference type="EMBL" id="CABEEZ010000168">
    <property type="protein sequence ID" value="VTR61387.1"/>
    <property type="molecule type" value="Genomic_DNA"/>
</dbReference>
<dbReference type="SMART" id="SM00267">
    <property type="entry name" value="GGDEF"/>
    <property type="match status" value="1"/>
</dbReference>
<gene>
    <name evidence="5" type="primary">cph2_3</name>
    <name evidence="5" type="ORF">NCTC12965_08815</name>
</gene>
<dbReference type="Pfam" id="PF13426">
    <property type="entry name" value="PAS_9"/>
    <property type="match status" value="1"/>
</dbReference>
<dbReference type="SUPFAM" id="SSF55073">
    <property type="entry name" value="Nucleotide cyclase"/>
    <property type="match status" value="1"/>
</dbReference>
<dbReference type="AlphaFoldDB" id="A0A0F7HBU7"/>
<dbReference type="Pfam" id="PF00990">
    <property type="entry name" value="GGDEF"/>
    <property type="match status" value="1"/>
</dbReference>
<dbReference type="InterPro" id="IPR043128">
    <property type="entry name" value="Rev_trsase/Diguanyl_cyclase"/>
</dbReference>
<dbReference type="GO" id="GO:0005886">
    <property type="term" value="C:plasma membrane"/>
    <property type="evidence" value="ECO:0007669"/>
    <property type="project" value="TreeGrafter"/>
</dbReference>
<dbReference type="CDD" id="cd00130">
    <property type="entry name" value="PAS"/>
    <property type="match status" value="1"/>
</dbReference>
<evidence type="ECO:0000256" key="3">
    <source>
        <dbReference type="ARBA" id="ARBA00012528"/>
    </source>
</evidence>
<dbReference type="PROSITE" id="PS50112">
    <property type="entry name" value="PAS"/>
    <property type="match status" value="1"/>
</dbReference>
<dbReference type="InterPro" id="IPR001610">
    <property type="entry name" value="PAC"/>
</dbReference>
<evidence type="ECO:0000256" key="2">
    <source>
        <dbReference type="ARBA" id="ARBA00004665"/>
    </source>
</evidence>
<dbReference type="NCBIfam" id="TIGR00254">
    <property type="entry name" value="GGDEF"/>
    <property type="match status" value="1"/>
</dbReference>
<dbReference type="InterPro" id="IPR000014">
    <property type="entry name" value="PAS"/>
</dbReference>
<sequence>MKIEILKQAVMDSRDGITISDNVIDDNPLIFVNPAFERMTGYSFEEITNINCRYLQNNDREQPELEIVRNAVKKGEYCLVTLRNYRKDGTMFWNELSISPIHDESGTVTNFIGIQKDVTPRMIIQQQLRDEHRSLEEMKIHFEQLSIKDGLTGIYNRRFFDTQFDIQCKIAIRNGDSLTLAMIDVDHFKSFNDIYGHQAGDEALIRVADCLSKSFKRGSDFVARYGGEEFVILSNGMTKDQATLYVQTLCQLVRDLRIPHSASSTGYLTISIGFSVHTFGQLPSPNVLLTHADKALYVAKARGKDQFFSL</sequence>
<comment type="cofactor">
    <cofactor evidence="1">
        <name>Mg(2+)</name>
        <dbReference type="ChEBI" id="CHEBI:18420"/>
    </cofactor>
</comment>
<protein>
    <recommendedName>
        <fullName evidence="3">diguanylate cyclase</fullName>
        <ecNumber evidence="3">2.7.7.65</ecNumber>
    </recommendedName>
</protein>
<dbReference type="GO" id="GO:1902201">
    <property type="term" value="P:negative regulation of bacterial-type flagellum-dependent cell motility"/>
    <property type="evidence" value="ECO:0007669"/>
    <property type="project" value="TreeGrafter"/>
</dbReference>
<dbReference type="NCBIfam" id="TIGR00229">
    <property type="entry name" value="sensory_box"/>
    <property type="match status" value="1"/>
</dbReference>
<name>A0A0F7HBU7_SERFO</name>
<dbReference type="GO" id="GO:0043709">
    <property type="term" value="P:cell adhesion involved in single-species biofilm formation"/>
    <property type="evidence" value="ECO:0007669"/>
    <property type="project" value="TreeGrafter"/>
</dbReference>
<accession>A0A0F7HBU7</accession>
<evidence type="ECO:0000313" key="5">
    <source>
        <dbReference type="EMBL" id="VTR61387.1"/>
    </source>
</evidence>
<dbReference type="SMART" id="SM00086">
    <property type="entry name" value="PAC"/>
    <property type="match status" value="1"/>
</dbReference>
<dbReference type="InterPro" id="IPR000700">
    <property type="entry name" value="PAS-assoc_C"/>
</dbReference>
<dbReference type="CDD" id="cd01949">
    <property type="entry name" value="GGDEF"/>
    <property type="match status" value="1"/>
</dbReference>
<dbReference type="PROSITE" id="PS50113">
    <property type="entry name" value="PAC"/>
    <property type="match status" value="1"/>
</dbReference>
<organism evidence="5">
    <name type="scientific">Serratia fonticola</name>
    <dbReference type="NCBI Taxonomy" id="47917"/>
    <lineage>
        <taxon>Bacteria</taxon>
        <taxon>Pseudomonadati</taxon>
        <taxon>Pseudomonadota</taxon>
        <taxon>Gammaproteobacteria</taxon>
        <taxon>Enterobacterales</taxon>
        <taxon>Yersiniaceae</taxon>
        <taxon>Serratia</taxon>
    </lineage>
</organism>
<dbReference type="InterPro" id="IPR000160">
    <property type="entry name" value="GGDEF_dom"/>
</dbReference>
<dbReference type="InterPro" id="IPR029787">
    <property type="entry name" value="Nucleotide_cyclase"/>
</dbReference>
<proteinExistence type="predicted"/>
<evidence type="ECO:0000256" key="1">
    <source>
        <dbReference type="ARBA" id="ARBA00001946"/>
    </source>
</evidence>
<dbReference type="GO" id="GO:0052621">
    <property type="term" value="F:diguanylate cyclase activity"/>
    <property type="evidence" value="ECO:0007669"/>
    <property type="project" value="UniProtKB-EC"/>
</dbReference>
<reference evidence="5" key="1">
    <citation type="submission" date="2019-05" db="EMBL/GenBank/DDBJ databases">
        <authorList>
            <consortium name="Pathogen Informatics"/>
        </authorList>
    </citation>
    <scope>NUCLEOTIDE SEQUENCE [LARGE SCALE GENOMIC DNA]</scope>
    <source>
        <strain evidence="5">NCTC12965</strain>
    </source>
</reference>
<dbReference type="Gene3D" id="3.30.70.270">
    <property type="match status" value="1"/>
</dbReference>
<dbReference type="KEGG" id="sfw:WN53_14935"/>
<dbReference type="PROSITE" id="PS50887">
    <property type="entry name" value="GGDEF"/>
    <property type="match status" value="1"/>
</dbReference>